<dbReference type="GO" id="GO:0032549">
    <property type="term" value="F:ribonucleoside binding"/>
    <property type="evidence" value="ECO:0007669"/>
    <property type="project" value="InterPro"/>
</dbReference>
<dbReference type="InterPro" id="IPR015712">
    <property type="entry name" value="DNA-dir_RNA_pol_su2"/>
</dbReference>
<organism evidence="9">
    <name type="scientific">marine metagenome</name>
    <dbReference type="NCBI Taxonomy" id="408172"/>
    <lineage>
        <taxon>unclassified sequences</taxon>
        <taxon>metagenomes</taxon>
        <taxon>ecological metagenomes</taxon>
    </lineage>
</organism>
<reference evidence="9" key="1">
    <citation type="submission" date="2018-05" db="EMBL/GenBank/DDBJ databases">
        <authorList>
            <person name="Lanie J.A."/>
            <person name="Ng W.-L."/>
            <person name="Kazmierczak K.M."/>
            <person name="Andrzejewski T.M."/>
            <person name="Davidsen T.M."/>
            <person name="Wayne K.J."/>
            <person name="Tettelin H."/>
            <person name="Glass J.I."/>
            <person name="Rusch D."/>
            <person name="Podicherti R."/>
            <person name="Tsui H.-C.T."/>
            <person name="Winkler M.E."/>
        </authorList>
    </citation>
    <scope>NUCLEOTIDE SEQUENCE</scope>
</reference>
<dbReference type="GO" id="GO:0006351">
    <property type="term" value="P:DNA-templated transcription"/>
    <property type="evidence" value="ECO:0007669"/>
    <property type="project" value="InterPro"/>
</dbReference>
<dbReference type="Gene3D" id="3.90.1110.10">
    <property type="entry name" value="RNA polymerase Rpb2, domain 2"/>
    <property type="match status" value="2"/>
</dbReference>
<evidence type="ECO:0000256" key="4">
    <source>
        <dbReference type="ARBA" id="ARBA00022695"/>
    </source>
</evidence>
<feature type="domain" description="RNA polymerase Rpb2" evidence="7">
    <location>
        <begin position="304"/>
        <end position="412"/>
    </location>
</feature>
<dbReference type="InterPro" id="IPR037034">
    <property type="entry name" value="RNA_pol_Rpb2_2_sf"/>
</dbReference>
<dbReference type="Gene3D" id="3.90.1100.10">
    <property type="match status" value="2"/>
</dbReference>
<evidence type="ECO:0000256" key="5">
    <source>
        <dbReference type="ARBA" id="ARBA00023163"/>
    </source>
</evidence>
<name>A0A382CBB2_9ZZZZ</name>
<evidence type="ECO:0000256" key="2">
    <source>
        <dbReference type="ARBA" id="ARBA00022478"/>
    </source>
</evidence>
<dbReference type="EC" id="2.7.7.6" evidence="1"/>
<dbReference type="EMBL" id="UINC01033374">
    <property type="protein sequence ID" value="SVB22563.1"/>
    <property type="molecule type" value="Genomic_DNA"/>
</dbReference>
<dbReference type="InterPro" id="IPR007644">
    <property type="entry name" value="RNA_pol_bsu_protrusion"/>
</dbReference>
<proteinExistence type="predicted"/>
<evidence type="ECO:0000259" key="8">
    <source>
        <dbReference type="Pfam" id="PF04563"/>
    </source>
</evidence>
<keyword evidence="5" id="KW-0804">Transcription</keyword>
<evidence type="ECO:0000313" key="9">
    <source>
        <dbReference type="EMBL" id="SVB22563.1"/>
    </source>
</evidence>
<dbReference type="Pfam" id="PF04563">
    <property type="entry name" value="RNA_pol_Rpb2_1"/>
    <property type="match status" value="1"/>
</dbReference>
<dbReference type="Pfam" id="PF04561">
    <property type="entry name" value="RNA_pol_Rpb2_2"/>
    <property type="match status" value="2"/>
</dbReference>
<feature type="non-terminal residue" evidence="9">
    <location>
        <position position="415"/>
    </location>
</feature>
<dbReference type="InterPro" id="IPR007642">
    <property type="entry name" value="RNA_pol_Rpb2_2"/>
</dbReference>
<evidence type="ECO:0000259" key="7">
    <source>
        <dbReference type="Pfam" id="PF04561"/>
    </source>
</evidence>
<dbReference type="SUPFAM" id="SSF64484">
    <property type="entry name" value="beta and beta-prime subunits of DNA dependent RNA-polymerase"/>
    <property type="match status" value="1"/>
</dbReference>
<gene>
    <name evidence="9" type="ORF">METZ01_LOCUS175417</name>
</gene>
<dbReference type="AlphaFoldDB" id="A0A382CBB2"/>
<protein>
    <recommendedName>
        <fullName evidence="1">DNA-directed RNA polymerase</fullName>
        <ecNumber evidence="1">2.7.7.6</ecNumber>
    </recommendedName>
</protein>
<keyword evidence="3" id="KW-0808">Transferase</keyword>
<evidence type="ECO:0000256" key="6">
    <source>
        <dbReference type="SAM" id="MobiDB-lite"/>
    </source>
</evidence>
<feature type="domain" description="RNA polymerase Rpb2" evidence="7">
    <location>
        <begin position="166"/>
        <end position="263"/>
    </location>
</feature>
<feature type="compositionally biased region" description="Low complexity" evidence="6">
    <location>
        <begin position="1"/>
        <end position="19"/>
    </location>
</feature>
<dbReference type="GO" id="GO:0003677">
    <property type="term" value="F:DNA binding"/>
    <property type="evidence" value="ECO:0007669"/>
    <property type="project" value="InterPro"/>
</dbReference>
<keyword evidence="2" id="KW-0240">DNA-directed RNA polymerase</keyword>
<dbReference type="GO" id="GO:0003899">
    <property type="term" value="F:DNA-directed RNA polymerase activity"/>
    <property type="evidence" value="ECO:0007669"/>
    <property type="project" value="UniProtKB-EC"/>
</dbReference>
<feature type="domain" description="RNA polymerase beta subunit protrusion" evidence="8">
    <location>
        <begin position="37"/>
        <end position="269"/>
    </location>
</feature>
<feature type="region of interest" description="Disordered" evidence="6">
    <location>
        <begin position="1"/>
        <end position="21"/>
    </location>
</feature>
<dbReference type="PANTHER" id="PTHR20856">
    <property type="entry name" value="DNA-DIRECTED RNA POLYMERASE I SUBUNIT 2"/>
    <property type="match status" value="1"/>
</dbReference>
<keyword evidence="4" id="KW-0548">Nucleotidyltransferase</keyword>
<evidence type="ECO:0000256" key="3">
    <source>
        <dbReference type="ARBA" id="ARBA00022679"/>
    </source>
</evidence>
<accession>A0A382CBB2</accession>
<dbReference type="GO" id="GO:0000428">
    <property type="term" value="C:DNA-directed RNA polymerase complex"/>
    <property type="evidence" value="ECO:0007669"/>
    <property type="project" value="UniProtKB-KW"/>
</dbReference>
<evidence type="ECO:0000256" key="1">
    <source>
        <dbReference type="ARBA" id="ARBA00012418"/>
    </source>
</evidence>
<sequence>MSATQTSTNGNGTANTSGGRIERRSFSKIGEVVPMPNLLEVQIESYRSFLQLDTAPQCRVRRGLHLVFESIFPISDTHGIYSLEYVDYSIGNPRYGVEECRERGMTFAAPLRATLRLVTRDKESPDKPVKDVVEQSVFLGELPIMTEEGTFVINGAERVVVSQLHRSPGVFFDETIHPNGKRLFSARILPTKGPWLEFSLDINDILYVHIDRRRKMPVSLLLRAMGFSRNGEVLALFRDEEEVEIADELLGRTLGSEDIVNKRTGEIIADAYTEITEDSIEALKTSPFKYVKVLEAPSPNDPGMLENTLKKDPSENEEDALTRIYNLLRPGDPPNIETARALLERLFFNPKRYNLGDVGRHRINRRLNLDIPAESTILHLEDFMSILNYLLELRMGQGFTDDIDHLGNRRVRLVG</sequence>